<keyword evidence="6 7" id="KW-0234">DNA repair</keyword>
<dbReference type="Proteomes" id="UP000034789">
    <property type="component" value="Unassembled WGS sequence"/>
</dbReference>
<evidence type="ECO:0000256" key="1">
    <source>
        <dbReference type="ARBA" id="ARBA00022723"/>
    </source>
</evidence>
<dbReference type="HAMAP" id="MF_00017">
    <property type="entry name" value="RecR"/>
    <property type="match status" value="1"/>
</dbReference>
<dbReference type="GO" id="GO:0006310">
    <property type="term" value="P:DNA recombination"/>
    <property type="evidence" value="ECO:0007669"/>
    <property type="project" value="UniProtKB-UniRule"/>
</dbReference>
<proteinExistence type="inferred from homology"/>
<accession>A0A0G2B0F8</accession>
<comment type="caution">
    <text evidence="9">The sequence shown here is derived from an EMBL/GenBank/DDBJ whole genome shotgun (WGS) entry which is preliminary data.</text>
</comment>
<evidence type="ECO:0000313" key="10">
    <source>
        <dbReference type="Proteomes" id="UP000034789"/>
    </source>
</evidence>
<sequence length="202" mass="22223">MDAIERLASLFEHFPGIGPRQAERFVQFLLRSSPGVRRELAESVQALARDIRQCSECMRFYSGESKTCGICASASRDKSLLAVVASDADLAALEKSGTYRGGYFVLGGTLDLASEKTDRLRVKQLLTHINDLRSRYTDLKEVILAFPANPEGDATAAKVREEILDLRNPNIKVTTLGRGLSTGSELEYADPETIKSALEGRR</sequence>
<keyword evidence="4 7" id="KW-0862">Zinc</keyword>
<dbReference type="PROSITE" id="PS50880">
    <property type="entry name" value="TOPRIM"/>
    <property type="match status" value="1"/>
</dbReference>
<gene>
    <name evidence="7" type="primary">recR</name>
    <name evidence="9" type="ORF">UY98_C0013G0010</name>
</gene>
<dbReference type="GO" id="GO:0003677">
    <property type="term" value="F:DNA binding"/>
    <property type="evidence" value="ECO:0007669"/>
    <property type="project" value="UniProtKB-UniRule"/>
</dbReference>
<evidence type="ECO:0000256" key="5">
    <source>
        <dbReference type="ARBA" id="ARBA00023172"/>
    </source>
</evidence>
<evidence type="ECO:0000313" key="9">
    <source>
        <dbReference type="EMBL" id="KKW47372.1"/>
    </source>
</evidence>
<dbReference type="PANTHER" id="PTHR30446">
    <property type="entry name" value="RECOMBINATION PROTEIN RECR"/>
    <property type="match status" value="1"/>
</dbReference>
<keyword evidence="3 7" id="KW-0863">Zinc-finger</keyword>
<dbReference type="SUPFAM" id="SSF111304">
    <property type="entry name" value="Recombination protein RecR"/>
    <property type="match status" value="1"/>
</dbReference>
<dbReference type="GO" id="GO:0006281">
    <property type="term" value="P:DNA repair"/>
    <property type="evidence" value="ECO:0007669"/>
    <property type="project" value="UniProtKB-UniRule"/>
</dbReference>
<dbReference type="SMART" id="SM00493">
    <property type="entry name" value="TOPRIM"/>
    <property type="match status" value="1"/>
</dbReference>
<dbReference type="InterPro" id="IPR000093">
    <property type="entry name" value="DNA_Rcmb_RecR"/>
</dbReference>
<evidence type="ECO:0000256" key="3">
    <source>
        <dbReference type="ARBA" id="ARBA00022771"/>
    </source>
</evidence>
<dbReference type="InterPro" id="IPR023627">
    <property type="entry name" value="Rcmb_RecR"/>
</dbReference>
<evidence type="ECO:0000256" key="2">
    <source>
        <dbReference type="ARBA" id="ARBA00022763"/>
    </source>
</evidence>
<comment type="similarity">
    <text evidence="7">Belongs to the RecR family.</text>
</comment>
<protein>
    <recommendedName>
        <fullName evidence="7">Recombination protein RecR</fullName>
    </recommendedName>
</protein>
<evidence type="ECO:0000256" key="6">
    <source>
        <dbReference type="ARBA" id="ARBA00023204"/>
    </source>
</evidence>
<dbReference type="Pfam" id="PF13662">
    <property type="entry name" value="Toprim_4"/>
    <property type="match status" value="1"/>
</dbReference>
<dbReference type="InterPro" id="IPR006171">
    <property type="entry name" value="TOPRIM_dom"/>
</dbReference>
<dbReference type="Pfam" id="PF21175">
    <property type="entry name" value="RecR_C"/>
    <property type="match status" value="1"/>
</dbReference>
<evidence type="ECO:0000259" key="8">
    <source>
        <dbReference type="PROSITE" id="PS50880"/>
    </source>
</evidence>
<comment type="caution">
    <text evidence="7">Lacks conserved residue(s) required for the propagation of feature annotation.</text>
</comment>
<keyword evidence="5 7" id="KW-0233">DNA recombination</keyword>
<organism evidence="9 10">
    <name type="scientific">Candidatus Kaiserbacteria bacterium GW2011_GWA2_58_9</name>
    <dbReference type="NCBI Taxonomy" id="1618672"/>
    <lineage>
        <taxon>Bacteria</taxon>
        <taxon>Candidatus Kaiseribacteriota</taxon>
    </lineage>
</organism>
<keyword evidence="2 7" id="KW-0227">DNA damage</keyword>
<dbReference type="GO" id="GO:0008270">
    <property type="term" value="F:zinc ion binding"/>
    <property type="evidence" value="ECO:0007669"/>
    <property type="project" value="UniProtKB-KW"/>
</dbReference>
<name>A0A0G2B0F8_9BACT</name>
<comment type="function">
    <text evidence="7">May play a role in DNA repair. It seems to be involved in an RecBC-independent recombinational process of DNA repair. It may act with RecF and RecO.</text>
</comment>
<dbReference type="EMBL" id="LCSD01000013">
    <property type="protein sequence ID" value="KKW47372.1"/>
    <property type="molecule type" value="Genomic_DNA"/>
</dbReference>
<feature type="domain" description="Toprim" evidence="8">
    <location>
        <begin position="79"/>
        <end position="181"/>
    </location>
</feature>
<evidence type="ECO:0000256" key="7">
    <source>
        <dbReference type="HAMAP-Rule" id="MF_00017"/>
    </source>
</evidence>
<dbReference type="Gene3D" id="1.10.8.420">
    <property type="entry name" value="RecR Domain 1"/>
    <property type="match status" value="1"/>
</dbReference>
<evidence type="ECO:0000256" key="4">
    <source>
        <dbReference type="ARBA" id="ARBA00022833"/>
    </source>
</evidence>
<keyword evidence="1 7" id="KW-0479">Metal-binding</keyword>
<dbReference type="PANTHER" id="PTHR30446:SF0">
    <property type="entry name" value="RECOMBINATION PROTEIN RECR"/>
    <property type="match status" value="1"/>
</dbReference>
<dbReference type="AlphaFoldDB" id="A0A0G2B0F8"/>
<dbReference type="Gene3D" id="3.40.1360.10">
    <property type="match status" value="1"/>
</dbReference>
<reference evidence="9 10" key="1">
    <citation type="journal article" date="2015" name="Nature">
        <title>rRNA introns, odd ribosomes, and small enigmatic genomes across a large radiation of phyla.</title>
        <authorList>
            <person name="Brown C.T."/>
            <person name="Hug L.A."/>
            <person name="Thomas B.C."/>
            <person name="Sharon I."/>
            <person name="Castelle C.J."/>
            <person name="Singh A."/>
            <person name="Wilkins M.J."/>
            <person name="Williams K.H."/>
            <person name="Banfield J.F."/>
        </authorList>
    </citation>
    <scope>NUCLEOTIDE SEQUENCE [LARGE SCALE GENOMIC DNA]</scope>
</reference>